<feature type="signal peptide" evidence="1">
    <location>
        <begin position="1"/>
        <end position="24"/>
    </location>
</feature>
<reference evidence="2" key="1">
    <citation type="submission" date="2020-12" db="EMBL/GenBank/DDBJ databases">
        <title>Geomonas sp. Red875, isolated from river sediment.</title>
        <authorList>
            <person name="Xu Z."/>
            <person name="Zhang Z."/>
            <person name="Masuda Y."/>
            <person name="Itoh H."/>
            <person name="Senoo K."/>
        </authorList>
    </citation>
    <scope>NUCLEOTIDE SEQUENCE</scope>
    <source>
        <strain evidence="2">Red875</strain>
    </source>
</reference>
<dbReference type="Proteomes" id="UP000636888">
    <property type="component" value="Unassembled WGS sequence"/>
</dbReference>
<dbReference type="EMBL" id="JAEMHM010000028">
    <property type="protein sequence ID" value="MBJ6727693.1"/>
    <property type="molecule type" value="Genomic_DNA"/>
</dbReference>
<keyword evidence="3" id="KW-1185">Reference proteome</keyword>
<feature type="chain" id="PRO_5035189467" description="Phospholipase C/D domain-containing protein" evidence="1">
    <location>
        <begin position="25"/>
        <end position="253"/>
    </location>
</feature>
<accession>A0A8J7M2Z1</accession>
<evidence type="ECO:0008006" key="4">
    <source>
        <dbReference type="Google" id="ProtNLM"/>
    </source>
</evidence>
<keyword evidence="1" id="KW-0732">Signal</keyword>
<comment type="caution">
    <text evidence="2">The sequence shown here is derived from an EMBL/GenBank/DDBJ whole genome shotgun (WGS) entry which is preliminary data.</text>
</comment>
<proteinExistence type="predicted"/>
<dbReference type="SUPFAM" id="SSF48537">
    <property type="entry name" value="Phospholipase C/P1 nuclease"/>
    <property type="match status" value="1"/>
</dbReference>
<evidence type="ECO:0000313" key="2">
    <source>
        <dbReference type="EMBL" id="MBJ6727693.1"/>
    </source>
</evidence>
<gene>
    <name evidence="2" type="ORF">JFN93_23545</name>
</gene>
<protein>
    <recommendedName>
        <fullName evidence="4">Phospholipase C/D domain-containing protein</fullName>
    </recommendedName>
</protein>
<organism evidence="2 3">
    <name type="scientific">Geomesophilobacter sediminis</name>
    <dbReference type="NCBI Taxonomy" id="2798584"/>
    <lineage>
        <taxon>Bacteria</taxon>
        <taxon>Pseudomonadati</taxon>
        <taxon>Thermodesulfobacteriota</taxon>
        <taxon>Desulfuromonadia</taxon>
        <taxon>Geobacterales</taxon>
        <taxon>Geobacteraceae</taxon>
        <taxon>Geomesophilobacter</taxon>
    </lineage>
</organism>
<dbReference type="RefSeq" id="WP_199386835.1">
    <property type="nucleotide sequence ID" value="NZ_JAEMHM010000028.1"/>
</dbReference>
<evidence type="ECO:0000313" key="3">
    <source>
        <dbReference type="Proteomes" id="UP000636888"/>
    </source>
</evidence>
<dbReference type="InterPro" id="IPR008947">
    <property type="entry name" value="PLipase_C/P1_nuclease_dom_sf"/>
</dbReference>
<dbReference type="Gene3D" id="1.10.575.10">
    <property type="entry name" value="P1 Nuclease"/>
    <property type="match status" value="1"/>
</dbReference>
<evidence type="ECO:0000256" key="1">
    <source>
        <dbReference type="SAM" id="SignalP"/>
    </source>
</evidence>
<name>A0A8J7M2Z1_9BACT</name>
<sequence length="253" mass="27220">MMIRSIWTVLAAALLALAPQPASAWHDATHMAVVRAAGLGNYAYLAVGPDLAKEKAGDLEGANHYHNTAPGVLITTEMVLAQVKDYDKPEDASGHLYGAIIASINDYLIAQAAGKYALYPLGYAAHYLGDLSMPFHNTAYNKFNRDNHAANDGVVETGGPPKETTEAKVARLAGEIEERMNRLPPLHLSSEIGRFYRDLAVQIAAIANGAKSLGYAMEDAVPPRPVMTEEEAYTQLAQSAQLLKAIYAATNQK</sequence>
<dbReference type="AlphaFoldDB" id="A0A8J7M2Z1"/>
<dbReference type="GO" id="GO:0016788">
    <property type="term" value="F:hydrolase activity, acting on ester bonds"/>
    <property type="evidence" value="ECO:0007669"/>
    <property type="project" value="InterPro"/>
</dbReference>